<reference evidence="1" key="1">
    <citation type="journal article" date="2023" name="Mol. Biol. Evol.">
        <title>Third-Generation Sequencing Reveals the Adaptive Role of the Epigenome in Three Deep-Sea Polychaetes.</title>
        <authorList>
            <person name="Perez M."/>
            <person name="Aroh O."/>
            <person name="Sun Y."/>
            <person name="Lan Y."/>
            <person name="Juniper S.K."/>
            <person name="Young C.R."/>
            <person name="Angers B."/>
            <person name="Qian P.Y."/>
        </authorList>
    </citation>
    <scope>NUCLEOTIDE SEQUENCE</scope>
    <source>
        <strain evidence="1">R07B-5</strain>
    </source>
</reference>
<gene>
    <name evidence="1" type="ORF">NP493_291g02059</name>
</gene>
<sequence>MKGHVLDLVITRSFSSIVSSTSAYPSSISDHYSVVFRLSSASPVPPRAVKQLRDFRGLDFVRLETDLSSHLASVDTTLDVNTMVGQCEHAVLPTIDLHAPLTVRMKVCRRKEPWYTHEDRALKLRRANEKRWRSTKLEVHRQIFVEHRTAVNNMIKRAKRAHYESVLSSLDQRTCFRVVTTLLKPSGIILPHSSNTDALCNDFVTYFAEKTQTIRMQIRTTLTNDEDYSNDSGPGSQRLSNELDRLLPTSEKEIKNVIRLRPPKTL</sequence>
<keyword evidence="2" id="KW-1185">Reference proteome</keyword>
<dbReference type="Proteomes" id="UP001209878">
    <property type="component" value="Unassembled WGS sequence"/>
</dbReference>
<dbReference type="AlphaFoldDB" id="A0AAD9UC73"/>
<protein>
    <submittedName>
        <fullName evidence="1">Uncharacterized protein</fullName>
    </submittedName>
</protein>
<comment type="caution">
    <text evidence="1">The sequence shown here is derived from an EMBL/GenBank/DDBJ whole genome shotgun (WGS) entry which is preliminary data.</text>
</comment>
<name>A0AAD9UC73_RIDPI</name>
<proteinExistence type="predicted"/>
<evidence type="ECO:0000313" key="2">
    <source>
        <dbReference type="Proteomes" id="UP001209878"/>
    </source>
</evidence>
<organism evidence="1 2">
    <name type="scientific">Ridgeia piscesae</name>
    <name type="common">Tubeworm</name>
    <dbReference type="NCBI Taxonomy" id="27915"/>
    <lineage>
        <taxon>Eukaryota</taxon>
        <taxon>Metazoa</taxon>
        <taxon>Spiralia</taxon>
        <taxon>Lophotrochozoa</taxon>
        <taxon>Annelida</taxon>
        <taxon>Polychaeta</taxon>
        <taxon>Sedentaria</taxon>
        <taxon>Canalipalpata</taxon>
        <taxon>Sabellida</taxon>
        <taxon>Siboglinidae</taxon>
        <taxon>Ridgeia</taxon>
    </lineage>
</organism>
<evidence type="ECO:0000313" key="1">
    <source>
        <dbReference type="EMBL" id="KAK2183949.1"/>
    </source>
</evidence>
<dbReference type="PANTHER" id="PTHR46670">
    <property type="entry name" value="ENDO/EXONUCLEASE/PHOSPHATASE DOMAIN-CONTAINING PROTEIN"/>
    <property type="match status" value="1"/>
</dbReference>
<dbReference type="PANTHER" id="PTHR46670:SF3">
    <property type="entry name" value="ENDONUCLEASE_EXONUCLEASE_PHOSPHATASE DOMAIN-CONTAINING PROTEIN"/>
    <property type="match status" value="1"/>
</dbReference>
<accession>A0AAD9UC73</accession>
<dbReference type="EMBL" id="JAODUO010000290">
    <property type="protein sequence ID" value="KAK2183949.1"/>
    <property type="molecule type" value="Genomic_DNA"/>
</dbReference>